<evidence type="ECO:0000313" key="11">
    <source>
        <dbReference type="Proteomes" id="UP000034657"/>
    </source>
</evidence>
<dbReference type="Pfam" id="PF02518">
    <property type="entry name" value="HATPase_c"/>
    <property type="match status" value="1"/>
</dbReference>
<name>A0A0F8IDA6_METMZ</name>
<protein>
    <submittedName>
        <fullName evidence="10">Histidine kinase</fullName>
    </submittedName>
</protein>
<dbReference type="InterPro" id="IPR000700">
    <property type="entry name" value="PAS-assoc_C"/>
</dbReference>
<evidence type="ECO:0000313" key="10">
    <source>
        <dbReference type="EMBL" id="KKG87727.1"/>
    </source>
</evidence>
<dbReference type="SMART" id="SM00387">
    <property type="entry name" value="HATPase_c"/>
    <property type="match status" value="1"/>
</dbReference>
<dbReference type="InterPro" id="IPR013767">
    <property type="entry name" value="PAS_fold"/>
</dbReference>
<dbReference type="PANTHER" id="PTHR43065:SF23">
    <property type="entry name" value="SENSOR HISTIDINE KINASE PDTAS"/>
    <property type="match status" value="1"/>
</dbReference>
<dbReference type="PANTHER" id="PTHR43065">
    <property type="entry name" value="SENSOR HISTIDINE KINASE"/>
    <property type="match status" value="1"/>
</dbReference>
<dbReference type="InterPro" id="IPR001610">
    <property type="entry name" value="PAC"/>
</dbReference>
<dbReference type="InterPro" id="IPR036890">
    <property type="entry name" value="HATPase_C_sf"/>
</dbReference>
<keyword evidence="1" id="KW-0597">Phosphoprotein</keyword>
<dbReference type="EMBL" id="JJPT01000156">
    <property type="protein sequence ID" value="KKG87727.1"/>
    <property type="molecule type" value="Genomic_DNA"/>
</dbReference>
<keyword evidence="6" id="KW-0902">Two-component regulatory system</keyword>
<keyword evidence="5" id="KW-0067">ATP-binding</keyword>
<dbReference type="Gene3D" id="6.10.250.490">
    <property type="match status" value="1"/>
</dbReference>
<dbReference type="SMART" id="SM00086">
    <property type="entry name" value="PAC"/>
    <property type="match status" value="3"/>
</dbReference>
<dbReference type="NCBIfam" id="TIGR00229">
    <property type="entry name" value="sensory_box"/>
    <property type="match status" value="3"/>
</dbReference>
<dbReference type="InterPro" id="IPR003594">
    <property type="entry name" value="HATPase_dom"/>
</dbReference>
<feature type="domain" description="PAC" evidence="9">
    <location>
        <begin position="437"/>
        <end position="488"/>
    </location>
</feature>
<dbReference type="GO" id="GO:0006355">
    <property type="term" value="P:regulation of DNA-templated transcription"/>
    <property type="evidence" value="ECO:0007669"/>
    <property type="project" value="InterPro"/>
</dbReference>
<dbReference type="SUPFAM" id="SSF55785">
    <property type="entry name" value="PYP-like sensor domain (PAS domain)"/>
    <property type="match status" value="5"/>
</dbReference>
<dbReference type="InterPro" id="IPR011495">
    <property type="entry name" value="Sig_transdc_His_kin_sub2_dim/P"/>
</dbReference>
<evidence type="ECO:0000256" key="5">
    <source>
        <dbReference type="ARBA" id="ARBA00022840"/>
    </source>
</evidence>
<dbReference type="InterPro" id="IPR035965">
    <property type="entry name" value="PAS-like_dom_sf"/>
</dbReference>
<accession>A0A0F8IDA6</accession>
<dbReference type="PATRIC" id="fig|2209.75.peg.1661"/>
<dbReference type="GO" id="GO:0005524">
    <property type="term" value="F:ATP binding"/>
    <property type="evidence" value="ECO:0007669"/>
    <property type="project" value="UniProtKB-KW"/>
</dbReference>
<dbReference type="SUPFAM" id="SSF55874">
    <property type="entry name" value="ATPase domain of HSP90 chaperone/DNA topoisomerase II/histidine kinase"/>
    <property type="match status" value="1"/>
</dbReference>
<evidence type="ECO:0000259" key="9">
    <source>
        <dbReference type="PROSITE" id="PS50113"/>
    </source>
</evidence>
<dbReference type="Pfam" id="PF10114">
    <property type="entry name" value="PocR"/>
    <property type="match status" value="1"/>
</dbReference>
<gene>
    <name evidence="10" type="ORF">DU69_07530</name>
</gene>
<evidence type="ECO:0000259" key="8">
    <source>
        <dbReference type="PROSITE" id="PS50112"/>
    </source>
</evidence>
<dbReference type="InterPro" id="IPR000014">
    <property type="entry name" value="PAS"/>
</dbReference>
<dbReference type="SMART" id="SM00091">
    <property type="entry name" value="PAS"/>
    <property type="match status" value="3"/>
</dbReference>
<dbReference type="Gene3D" id="3.30.565.10">
    <property type="entry name" value="Histidine kinase-like ATPase, C-terminal domain"/>
    <property type="match status" value="1"/>
</dbReference>
<organism evidence="10 11">
    <name type="scientific">Methanosarcina mazei</name>
    <name type="common">Methanosarcina frisia</name>
    <dbReference type="NCBI Taxonomy" id="2209"/>
    <lineage>
        <taxon>Archaea</taxon>
        <taxon>Methanobacteriati</taxon>
        <taxon>Methanobacteriota</taxon>
        <taxon>Stenosarchaea group</taxon>
        <taxon>Methanomicrobia</taxon>
        <taxon>Methanosarcinales</taxon>
        <taxon>Methanosarcinaceae</taxon>
        <taxon>Methanosarcina</taxon>
    </lineage>
</organism>
<sequence length="977" mass="111432">MKVKTGQPPEINLNPVHISKADGTAIELASIIDTEAVQSLINDFYRLVHIPMALFDLKGNVLVSAGWQDICTKFHRVNPETCKYCIESDQKLSLNVAPGKYKLYKCRNNIWDVVTPIMVEGQHIGNIFSGQFLFEDEPLDYELFRSQARKYGFNEEEYIKALEKIPRLSREDIDTGMAFFMTFANMISQLSYSNIKLSQSLAERDAVVEALQESEKREKARSNELAAVLDAVPVAVYTTHDPQALKITGNRLSCEWLRIPPGTNLSKSAHEGERPEFFKLFKDGVEIPPEKMPSQLSAAGIEVNDCELDIVSADGRIRHVLGNARPLRDENGNLRGSISAFIDITERKRVEEALRKSEEHLRLLSDNLPDSAVYQYTLDPDGSGCFQYVSAGIERLIGLNSRDILNDPSILYRIIPSQYMGELIEAGVRSAHELSDFDMELPVELPDGRLKWIRLNSRPRRLPEGRTIWDGVLTDITRLKRAEEVLRESESCRKVAEAVDTERRRFFDVLETLPVMIALLTPDHRIAFANRPFREMFGNSGNRHCFEHCFRNNEPCDSCKAYKILETGQPYHWEITTPEGRVFDTYNLPFIDVDGSRMTLEMDIDITERKAAEEMLRDSEEKYRNIVETANEIILITDNEAVINYANSKLVDMLEYPLDEVIGKPIWGFISKECIPAVRQNLEKRRQGISESYELKLIRKDGSPVWTFLNAKPLFDRNGSFTGVMSMLTDISKRKEAEEALANIETARKKEIHHRIKNNLQVISSLLDLQADQFKNREDIKDMEVLSAFRESQDRVISMALIHEELYRGSGFETLNFSPYIQELTENLFNTYSLGDTRITLSMDMEEDLFFNMDTAVPLGMIVNELVSNSLKHAFGGRDKGEICIQLYREKLTKFKSEESEGTVFVLKISDNGLGIPEIDVENLDSLGMQLVTSLVDQLDGKLELKRNNGTEFIIRFKVTDKENKVQFALKSSHTSK</sequence>
<dbReference type="GO" id="GO:0000160">
    <property type="term" value="P:phosphorelay signal transduction system"/>
    <property type="evidence" value="ECO:0007669"/>
    <property type="project" value="UniProtKB-KW"/>
</dbReference>
<reference evidence="10 11" key="1">
    <citation type="journal article" date="2015" name="ISME J.">
        <title>Genomic and phenotypic differentiation among Methanosarcina mazei populations from Columbia River sediment.</title>
        <authorList>
            <person name="Youngblut N.D."/>
            <person name="Wirth J.S."/>
            <person name="Henriksen J.R."/>
            <person name="Smith M."/>
            <person name="Simon H."/>
            <person name="Metcalf W.W."/>
            <person name="Whitaker R.J."/>
        </authorList>
    </citation>
    <scope>NUCLEOTIDE SEQUENCE [LARGE SCALE GENOMIC DNA]</scope>
    <source>
        <strain evidence="10 11">3.H.M.1A.1</strain>
    </source>
</reference>
<dbReference type="Pfam" id="PF00989">
    <property type="entry name" value="PAS"/>
    <property type="match status" value="1"/>
</dbReference>
<dbReference type="AlphaFoldDB" id="A0A0F8IDA6"/>
<dbReference type="Pfam" id="PF07568">
    <property type="entry name" value="HisKA_2"/>
    <property type="match status" value="1"/>
</dbReference>
<feature type="domain" description="Histidine kinase" evidence="7">
    <location>
        <begin position="751"/>
        <end position="961"/>
    </location>
</feature>
<dbReference type="GO" id="GO:0016301">
    <property type="term" value="F:kinase activity"/>
    <property type="evidence" value="ECO:0007669"/>
    <property type="project" value="UniProtKB-KW"/>
</dbReference>
<keyword evidence="2" id="KW-0808">Transferase</keyword>
<evidence type="ECO:0000256" key="1">
    <source>
        <dbReference type="ARBA" id="ARBA00022553"/>
    </source>
</evidence>
<evidence type="ECO:0000259" key="7">
    <source>
        <dbReference type="PROSITE" id="PS50109"/>
    </source>
</evidence>
<evidence type="ECO:0000256" key="2">
    <source>
        <dbReference type="ARBA" id="ARBA00022679"/>
    </source>
</evidence>
<dbReference type="InterPro" id="IPR018771">
    <property type="entry name" value="PocR_dom"/>
</dbReference>
<feature type="domain" description="PAC" evidence="9">
    <location>
        <begin position="691"/>
        <end position="743"/>
    </location>
</feature>
<proteinExistence type="predicted"/>
<feature type="domain" description="PAS" evidence="8">
    <location>
        <begin position="619"/>
        <end position="684"/>
    </location>
</feature>
<dbReference type="Proteomes" id="UP000034657">
    <property type="component" value="Unassembled WGS sequence"/>
</dbReference>
<feature type="domain" description="PAC" evidence="9">
    <location>
        <begin position="304"/>
        <end position="356"/>
    </location>
</feature>
<evidence type="ECO:0000256" key="4">
    <source>
        <dbReference type="ARBA" id="ARBA00022777"/>
    </source>
</evidence>
<dbReference type="PROSITE" id="PS50109">
    <property type="entry name" value="HIS_KIN"/>
    <property type="match status" value="1"/>
</dbReference>
<keyword evidence="4 10" id="KW-0418">Kinase</keyword>
<keyword evidence="3" id="KW-0547">Nucleotide-binding</keyword>
<dbReference type="Gene3D" id="3.30.450.20">
    <property type="entry name" value="PAS domain"/>
    <property type="match status" value="4"/>
</dbReference>
<dbReference type="PROSITE" id="PS50113">
    <property type="entry name" value="PAC"/>
    <property type="match status" value="3"/>
</dbReference>
<dbReference type="InterPro" id="IPR005467">
    <property type="entry name" value="His_kinase_dom"/>
</dbReference>
<evidence type="ECO:0000256" key="6">
    <source>
        <dbReference type="ARBA" id="ARBA00023012"/>
    </source>
</evidence>
<evidence type="ECO:0000256" key="3">
    <source>
        <dbReference type="ARBA" id="ARBA00022741"/>
    </source>
</evidence>
<dbReference type="Pfam" id="PF13426">
    <property type="entry name" value="PAS_9"/>
    <property type="match status" value="2"/>
</dbReference>
<dbReference type="CDD" id="cd00130">
    <property type="entry name" value="PAS"/>
    <property type="match status" value="2"/>
</dbReference>
<comment type="caution">
    <text evidence="10">The sequence shown here is derived from an EMBL/GenBank/DDBJ whole genome shotgun (WGS) entry which is preliminary data.</text>
</comment>
<dbReference type="Pfam" id="PF13188">
    <property type="entry name" value="PAS_8"/>
    <property type="match status" value="1"/>
</dbReference>
<dbReference type="PROSITE" id="PS50112">
    <property type="entry name" value="PAS"/>
    <property type="match status" value="1"/>
</dbReference>